<dbReference type="Proteomes" id="UP001138500">
    <property type="component" value="Unassembled WGS sequence"/>
</dbReference>
<dbReference type="InterPro" id="IPR048938">
    <property type="entry name" value="ATPD_C_fung"/>
</dbReference>
<dbReference type="InterPro" id="IPR001469">
    <property type="entry name" value="ATP_synth_F1_dsu/esu"/>
</dbReference>
<dbReference type="CDD" id="cd12152">
    <property type="entry name" value="F1-ATPase_delta"/>
    <property type="match status" value="1"/>
</dbReference>
<keyword evidence="15" id="KW-0066">ATP synthesis</keyword>
<dbReference type="Gene3D" id="2.60.15.10">
    <property type="entry name" value="F0F1 ATP synthase delta/epsilon subunit, N-terminal"/>
    <property type="match status" value="1"/>
</dbReference>
<feature type="compositionally biased region" description="Low complexity" evidence="17">
    <location>
        <begin position="866"/>
        <end position="878"/>
    </location>
</feature>
<feature type="compositionally biased region" description="Gly residues" evidence="17">
    <location>
        <begin position="971"/>
        <end position="980"/>
    </location>
</feature>
<proteinExistence type="inferred from homology"/>
<evidence type="ECO:0000256" key="17">
    <source>
        <dbReference type="SAM" id="MobiDB-lite"/>
    </source>
</evidence>
<dbReference type="HAMAP" id="MF_00530">
    <property type="entry name" value="ATP_synth_epsil_bac"/>
    <property type="match status" value="1"/>
</dbReference>
<keyword evidence="21" id="KW-1185">Reference proteome</keyword>
<evidence type="ECO:0000256" key="4">
    <source>
        <dbReference type="ARBA" id="ARBA00022448"/>
    </source>
</evidence>
<comment type="similarity">
    <text evidence="2">Belongs to the ATPase epsilon chain family.</text>
</comment>
<comment type="subcellular location">
    <subcellularLocation>
        <location evidence="1">Mitochondrion inner membrane</location>
    </subcellularLocation>
</comment>
<dbReference type="Pfam" id="PF02823">
    <property type="entry name" value="ATP-synt_DE_N"/>
    <property type="match status" value="1"/>
</dbReference>
<evidence type="ECO:0000313" key="20">
    <source>
        <dbReference type="EMBL" id="KAH9826860.1"/>
    </source>
</evidence>
<feature type="compositionally biased region" description="Polar residues" evidence="17">
    <location>
        <begin position="618"/>
        <end position="632"/>
    </location>
</feature>
<feature type="transmembrane region" description="Helical" evidence="18">
    <location>
        <begin position="102"/>
        <end position="123"/>
    </location>
</feature>
<dbReference type="SMART" id="SM00665">
    <property type="entry name" value="B561"/>
    <property type="match status" value="1"/>
</dbReference>
<dbReference type="PANTHER" id="PTHR13822">
    <property type="entry name" value="ATP SYNTHASE DELTA/EPSILON CHAIN"/>
    <property type="match status" value="1"/>
</dbReference>
<dbReference type="EMBL" id="RIBY02001945">
    <property type="protein sequence ID" value="KAH9826860.1"/>
    <property type="molecule type" value="Genomic_DNA"/>
</dbReference>
<feature type="compositionally biased region" description="Polar residues" evidence="17">
    <location>
        <begin position="953"/>
        <end position="965"/>
    </location>
</feature>
<feature type="transmembrane region" description="Helical" evidence="18">
    <location>
        <begin position="65"/>
        <end position="90"/>
    </location>
</feature>
<dbReference type="InterPro" id="IPR020546">
    <property type="entry name" value="ATP_synth_F1_dsu/esu_N"/>
</dbReference>
<dbReference type="InterPro" id="IPR006593">
    <property type="entry name" value="Cyt_b561/ferric_Rdtase_TM"/>
</dbReference>
<evidence type="ECO:0000256" key="18">
    <source>
        <dbReference type="SAM" id="Phobius"/>
    </source>
</evidence>
<dbReference type="GO" id="GO:0005743">
    <property type="term" value="C:mitochondrial inner membrane"/>
    <property type="evidence" value="ECO:0007669"/>
    <property type="project" value="UniProtKB-SubCell"/>
</dbReference>
<evidence type="ECO:0000256" key="12">
    <source>
        <dbReference type="ARBA" id="ARBA00023128"/>
    </source>
</evidence>
<dbReference type="GO" id="GO:0046933">
    <property type="term" value="F:proton-transporting ATP synthase activity, rotational mechanism"/>
    <property type="evidence" value="ECO:0007669"/>
    <property type="project" value="InterPro"/>
</dbReference>
<organism evidence="20 21">
    <name type="scientific">Teratosphaeria destructans</name>
    <dbReference type="NCBI Taxonomy" id="418781"/>
    <lineage>
        <taxon>Eukaryota</taxon>
        <taxon>Fungi</taxon>
        <taxon>Dikarya</taxon>
        <taxon>Ascomycota</taxon>
        <taxon>Pezizomycotina</taxon>
        <taxon>Dothideomycetes</taxon>
        <taxon>Dothideomycetidae</taxon>
        <taxon>Mycosphaerellales</taxon>
        <taxon>Teratosphaeriaceae</taxon>
        <taxon>Teratosphaeria</taxon>
    </lineage>
</organism>
<keyword evidence="11" id="KW-0406">Ion transport</keyword>
<reference evidence="20 21" key="1">
    <citation type="journal article" date="2018" name="IMA Fungus">
        <title>IMA Genome-F 10: Nine draft genome sequences of Claviceps purpurea s.lat., including C. arundinis, C. humidiphila, and C. cf. spartinae, pseudomolecules for the pitch canker pathogen Fusarium circinatum, draft genome of Davidsoniella eucalypti, Grosmannia galeiformis, Quambalaria eucalypti, and Teratosphaeria destructans.</title>
        <authorList>
            <person name="Wingfield B.D."/>
            <person name="Liu M."/>
            <person name="Nguyen H.D."/>
            <person name="Lane F.A."/>
            <person name="Morgan S.W."/>
            <person name="De Vos L."/>
            <person name="Wilken P.M."/>
            <person name="Duong T.A."/>
            <person name="Aylward J."/>
            <person name="Coetzee M.P."/>
            <person name="Dadej K."/>
            <person name="De Beer Z.W."/>
            <person name="Findlay W."/>
            <person name="Havenga M."/>
            <person name="Kolarik M."/>
            <person name="Menzies J.G."/>
            <person name="Naidoo K."/>
            <person name="Pochopski O."/>
            <person name="Shoukouhi P."/>
            <person name="Santana Q.C."/>
            <person name="Seifert K.A."/>
            <person name="Soal N."/>
            <person name="Steenkamp E.T."/>
            <person name="Tatham C.T."/>
            <person name="van der Nest M.A."/>
            <person name="Wingfield M.J."/>
        </authorList>
    </citation>
    <scope>NUCLEOTIDE SEQUENCE [LARGE SCALE GENOMIC DNA]</scope>
    <source>
        <strain evidence="20">CMW44962</strain>
    </source>
</reference>
<feature type="compositionally biased region" description="Low complexity" evidence="17">
    <location>
        <begin position="330"/>
        <end position="342"/>
    </location>
</feature>
<evidence type="ECO:0000256" key="5">
    <source>
        <dbReference type="ARBA" id="ARBA00022692"/>
    </source>
</evidence>
<feature type="compositionally biased region" description="Pro residues" evidence="17">
    <location>
        <begin position="703"/>
        <end position="725"/>
    </location>
</feature>
<feature type="region of interest" description="Disordered" evidence="17">
    <location>
        <begin position="432"/>
        <end position="1015"/>
    </location>
</feature>
<sequence length="1173" mass="126887">MSTSDLSPAGSSSYSSSTLHVGDGTWDSGRDDFLLPNLVGLNFATMRYNGMGNRFKNMPEYHQLITGHGVLAAITFLLILPLAIWSAKYWRTGGRRAIRLHVYCQILVLVLSTVVLVLGWFAVGPERSLTNPHHGIGVAIYTMIWVQFLYGWLMGRLEKRRKIMPNRVPTKVWTHKLFGRSIALLGIIQIALGLTLYGSPKVLFILYALWVAFLLLLYLALDRYYYEKRPLEYGSENAAEFYSDYGSYLSGSRTEYTEQRPSSSRPRPRPKPEGQVSDESHWGRNLLAGAGALGAYEAFKNRRMRKREEREQAEINEEERNDGRPQQTAPSGVSSRPQSRPGSRPPPGTSSVSQPPAGVQYGSAPVQSGVSSISPSRRGPYRPPPDDDSRLSPTSWEDEKYDGRPERHPWRDRILGIGGGIAAFEGVRRLFSRKDKREDDYVDDHGVRPHGGHQNMVSQTDVSRVEHGQAPLSPDQTPGRSNVAGRRPMTPTQTPSRPSRRPRPRQSADSLYDDEESEMVPRPRPGTGLAGTEMTMDDEEDRLERNDGLRESIATFGAIAGFREWNRARKERRERQRQDRIRQQELDAEEGFHRRHSGYPNARPSQGASGFDGAGRRPSTSGTLMTGPSGNDNDAGFGGSNPELSRTNFSSRPDIHHPPLPSTAGDLPSSTGAGLGSSGAGPSSFDPTASQQRFHDATGSYNLPPPPPGPPPGGGRPSNYHPPEPGSLQMPQGAVEPDPSRLFSQENASSSHDHPIGDAAAGAAVGGLAEAAASDMRSGRRRRGSQSDSPSRYNNRPSASGSGVEAGPSSQPPVNVRVKMHRDGDHVTIQRLSQEEADAKRAARRAERRQRRRHSSASDGLESEAGMMSGSGSRPPGSNARFRRNGMGRRNSADQPITNVPPPPPLSASAAGGSGRRPSSELMLPPALPSGLIQPQPISAATAGAPRPPPHASSPNDGQGLSTSPPVIGSGLSGSPGEAGTGTDVSAFADNRRRRRAERARRLEAARGTGGGGGQVEFEMNGLRVARAALRVRPSALPSIARRTYADVAPDKIKLSLALPHQVNIPAESGEMGILAQHVPTIEQLKPGLVEVIEEQGDSKQFFLSGGFATVQPNSVLSINAVEGYPLEDFSADAVRNQISEAQKIASGSGSEQDIAEAKIELEVLESLQASLK</sequence>
<dbReference type="InterPro" id="IPR036771">
    <property type="entry name" value="ATPsynth_dsu/esu_N"/>
</dbReference>
<keyword evidence="12" id="KW-0496">Mitochondrion</keyword>
<keyword evidence="6" id="KW-0375">Hydrogen ion transport</keyword>
<feature type="compositionally biased region" description="Polar residues" evidence="17">
    <location>
        <begin position="642"/>
        <end position="651"/>
    </location>
</feature>
<evidence type="ECO:0000256" key="10">
    <source>
        <dbReference type="ARBA" id="ARBA00022989"/>
    </source>
</evidence>
<name>A0A9W7SQW2_9PEZI</name>
<dbReference type="FunFam" id="2.60.15.10:FF:000003">
    <property type="entry name" value="ATP synthase subunit delta, mitochondrial"/>
    <property type="match status" value="1"/>
</dbReference>
<evidence type="ECO:0000256" key="16">
    <source>
        <dbReference type="ARBA" id="ARBA00031669"/>
    </source>
</evidence>
<dbReference type="OrthoDB" id="19261at2759"/>
<dbReference type="AlphaFoldDB" id="A0A9W7SQW2"/>
<dbReference type="Pfam" id="PF21334">
    <property type="entry name" value="ATPD_C_fung"/>
    <property type="match status" value="1"/>
</dbReference>
<feature type="compositionally biased region" description="Basic and acidic residues" evidence="17">
    <location>
        <begin position="397"/>
        <end position="414"/>
    </location>
</feature>
<keyword evidence="8" id="KW-0809">Transit peptide</keyword>
<dbReference type="Gene3D" id="6.10.140.880">
    <property type="match status" value="1"/>
</dbReference>
<evidence type="ECO:0000256" key="9">
    <source>
        <dbReference type="ARBA" id="ARBA00022982"/>
    </source>
</evidence>
<feature type="compositionally biased region" description="Low complexity" evidence="17">
    <location>
        <begin position="486"/>
        <end position="497"/>
    </location>
</feature>
<evidence type="ECO:0000256" key="6">
    <source>
        <dbReference type="ARBA" id="ARBA00022781"/>
    </source>
</evidence>
<evidence type="ECO:0000259" key="19">
    <source>
        <dbReference type="PROSITE" id="PS50939"/>
    </source>
</evidence>
<dbReference type="Gene3D" id="1.20.120.1770">
    <property type="match status" value="1"/>
</dbReference>
<feature type="compositionally biased region" description="Basic residues" evidence="17">
    <location>
        <begin position="846"/>
        <end position="855"/>
    </location>
</feature>
<evidence type="ECO:0000256" key="11">
    <source>
        <dbReference type="ARBA" id="ARBA00023065"/>
    </source>
</evidence>
<protein>
    <recommendedName>
        <fullName evidence="3">ATP synthase subunit delta, mitochondrial</fullName>
    </recommendedName>
    <alternativeName>
        <fullName evidence="16">F-ATPase delta subunit</fullName>
    </alternativeName>
</protein>
<evidence type="ECO:0000256" key="14">
    <source>
        <dbReference type="ARBA" id="ARBA00023196"/>
    </source>
</evidence>
<evidence type="ECO:0000256" key="2">
    <source>
        <dbReference type="ARBA" id="ARBA00005712"/>
    </source>
</evidence>
<evidence type="ECO:0000256" key="7">
    <source>
        <dbReference type="ARBA" id="ARBA00022792"/>
    </source>
</evidence>
<evidence type="ECO:0000256" key="15">
    <source>
        <dbReference type="ARBA" id="ARBA00023310"/>
    </source>
</evidence>
<feature type="compositionally biased region" description="Basic and acidic residues" evidence="17">
    <location>
        <begin position="432"/>
        <end position="447"/>
    </location>
</feature>
<comment type="caution">
    <text evidence="20">The sequence shown here is derived from an EMBL/GenBank/DDBJ whole genome shotgun (WGS) entry which is preliminary data.</text>
</comment>
<evidence type="ECO:0000313" key="21">
    <source>
        <dbReference type="Proteomes" id="UP001138500"/>
    </source>
</evidence>
<feature type="compositionally biased region" description="Basic and acidic residues" evidence="17">
    <location>
        <begin position="821"/>
        <end position="845"/>
    </location>
</feature>
<keyword evidence="7" id="KW-0999">Mitochondrion inner membrane</keyword>
<dbReference type="SUPFAM" id="SSF51344">
    <property type="entry name" value="Epsilon subunit of F1F0-ATP synthase N-terminal domain"/>
    <property type="match status" value="1"/>
</dbReference>
<evidence type="ECO:0000256" key="1">
    <source>
        <dbReference type="ARBA" id="ARBA00004273"/>
    </source>
</evidence>
<feature type="compositionally biased region" description="Basic and acidic residues" evidence="17">
    <location>
        <begin position="564"/>
        <end position="585"/>
    </location>
</feature>
<feature type="region of interest" description="Disordered" evidence="17">
    <location>
        <begin position="304"/>
        <end position="419"/>
    </location>
</feature>
<feature type="transmembrane region" description="Helical" evidence="18">
    <location>
        <begin position="203"/>
        <end position="221"/>
    </location>
</feature>
<dbReference type="GO" id="GO:0045259">
    <property type="term" value="C:proton-transporting ATP synthase complex"/>
    <property type="evidence" value="ECO:0007669"/>
    <property type="project" value="UniProtKB-KW"/>
</dbReference>
<keyword evidence="10 18" id="KW-1133">Transmembrane helix</keyword>
<keyword evidence="13 18" id="KW-0472">Membrane</keyword>
<feature type="transmembrane region" description="Helical" evidence="18">
    <location>
        <begin position="135"/>
        <end position="157"/>
    </location>
</feature>
<keyword evidence="5 18" id="KW-0812">Transmembrane</keyword>
<gene>
    <name evidence="20" type="ORF">Tdes44962_MAKER03246</name>
</gene>
<evidence type="ECO:0000256" key="3">
    <source>
        <dbReference type="ARBA" id="ARBA00016960"/>
    </source>
</evidence>
<keyword evidence="4" id="KW-0813">Transport</keyword>
<keyword evidence="9" id="KW-0249">Electron transport</keyword>
<feature type="region of interest" description="Disordered" evidence="17">
    <location>
        <begin position="253"/>
        <end position="282"/>
    </location>
</feature>
<evidence type="ECO:0000256" key="13">
    <source>
        <dbReference type="ARBA" id="ARBA00023136"/>
    </source>
</evidence>
<dbReference type="CDD" id="cd08760">
    <property type="entry name" value="Cyt_b561_FRRS1_like"/>
    <property type="match status" value="1"/>
</dbReference>
<reference evidence="20 21" key="2">
    <citation type="journal article" date="2021" name="Curr. Genet.">
        <title>Genetic response to nitrogen starvation in the aggressive Eucalyptus foliar pathogen Teratosphaeria destructans.</title>
        <authorList>
            <person name="Havenga M."/>
            <person name="Wingfield B.D."/>
            <person name="Wingfield M.J."/>
            <person name="Dreyer L.L."/>
            <person name="Roets F."/>
            <person name="Aylward J."/>
        </authorList>
    </citation>
    <scope>NUCLEOTIDE SEQUENCE [LARGE SCALE GENOMIC DNA]</scope>
    <source>
        <strain evidence="20">CMW44962</strain>
    </source>
</reference>
<dbReference type="PANTHER" id="PTHR13822:SF7">
    <property type="entry name" value="ATP SYNTHASE SUBUNIT DELTA, MITOCHONDRIAL"/>
    <property type="match status" value="1"/>
</dbReference>
<keyword evidence="14" id="KW-0139">CF(1)</keyword>
<feature type="domain" description="Cytochrome b561" evidence="19">
    <location>
        <begin position="30"/>
        <end position="228"/>
    </location>
</feature>
<accession>A0A9W7SQW2</accession>
<evidence type="ECO:0000256" key="8">
    <source>
        <dbReference type="ARBA" id="ARBA00022946"/>
    </source>
</evidence>
<dbReference type="PROSITE" id="PS50939">
    <property type="entry name" value="CYTOCHROME_B561"/>
    <property type="match status" value="1"/>
</dbReference>
<feature type="compositionally biased region" description="Low complexity" evidence="17">
    <location>
        <begin position="757"/>
        <end position="776"/>
    </location>
</feature>